<feature type="region of interest" description="Disordered" evidence="1">
    <location>
        <begin position="77"/>
        <end position="145"/>
    </location>
</feature>
<evidence type="ECO:0000313" key="2">
    <source>
        <dbReference type="EMBL" id="GGL14742.1"/>
    </source>
</evidence>
<evidence type="ECO:0000256" key="1">
    <source>
        <dbReference type="SAM" id="MobiDB-lite"/>
    </source>
</evidence>
<sequence>MRITRLRRTRIRDAPRRHHQIRFTTGLEPDALRMNPGSVGNVISAFAELRYAVGPATGGISTLRHVVPALDAVDVTAEDTGPSCTPRVDGHDGGDQRPVGIRERAALRQGEATAGPDSRGDRTVRALLVPTSPTTPHHRSHGDLT</sequence>
<evidence type="ECO:0000313" key="3">
    <source>
        <dbReference type="Proteomes" id="UP000637788"/>
    </source>
</evidence>
<keyword evidence="3" id="KW-1185">Reference proteome</keyword>
<name>A0A917VUA3_9ACTN</name>
<gene>
    <name evidence="2" type="ORF">GCM10010094_89480</name>
</gene>
<proteinExistence type="predicted"/>
<reference evidence="2" key="1">
    <citation type="journal article" date="2014" name="Int. J. Syst. Evol. Microbiol.">
        <title>Complete genome sequence of Corynebacterium casei LMG S-19264T (=DSM 44701T), isolated from a smear-ripened cheese.</title>
        <authorList>
            <consortium name="US DOE Joint Genome Institute (JGI-PGF)"/>
            <person name="Walter F."/>
            <person name="Albersmeier A."/>
            <person name="Kalinowski J."/>
            <person name="Ruckert C."/>
        </authorList>
    </citation>
    <scope>NUCLEOTIDE SEQUENCE</scope>
    <source>
        <strain evidence="2">JCM 3035</strain>
    </source>
</reference>
<accession>A0A917VUA3</accession>
<feature type="compositionally biased region" description="Basic and acidic residues" evidence="1">
    <location>
        <begin position="88"/>
        <end position="106"/>
    </location>
</feature>
<dbReference type="AlphaFoldDB" id="A0A917VUA3"/>
<dbReference type="Proteomes" id="UP000637788">
    <property type="component" value="Unassembled WGS sequence"/>
</dbReference>
<feature type="compositionally biased region" description="Basic residues" evidence="1">
    <location>
        <begin position="136"/>
        <end position="145"/>
    </location>
</feature>
<dbReference type="EMBL" id="BMPQ01000050">
    <property type="protein sequence ID" value="GGL14742.1"/>
    <property type="molecule type" value="Genomic_DNA"/>
</dbReference>
<comment type="caution">
    <text evidence="2">The sequence shown here is derived from an EMBL/GenBank/DDBJ whole genome shotgun (WGS) entry which is preliminary data.</text>
</comment>
<reference evidence="2" key="2">
    <citation type="submission" date="2020-09" db="EMBL/GenBank/DDBJ databases">
        <authorList>
            <person name="Sun Q."/>
            <person name="Ohkuma M."/>
        </authorList>
    </citation>
    <scope>NUCLEOTIDE SEQUENCE</scope>
    <source>
        <strain evidence="2">JCM 3035</strain>
    </source>
</reference>
<organism evidence="2 3">
    <name type="scientific">Streptomyces flaveus</name>
    <dbReference type="NCBI Taxonomy" id="66370"/>
    <lineage>
        <taxon>Bacteria</taxon>
        <taxon>Bacillati</taxon>
        <taxon>Actinomycetota</taxon>
        <taxon>Actinomycetes</taxon>
        <taxon>Kitasatosporales</taxon>
        <taxon>Streptomycetaceae</taxon>
        <taxon>Streptomyces</taxon>
        <taxon>Streptomyces aurantiacus group</taxon>
    </lineage>
</organism>
<protein>
    <submittedName>
        <fullName evidence="2">Uncharacterized protein</fullName>
    </submittedName>
</protein>